<evidence type="ECO:0000259" key="1">
    <source>
        <dbReference type="PROSITE" id="PS50943"/>
    </source>
</evidence>
<dbReference type="InterPro" id="IPR010982">
    <property type="entry name" value="Lambda_DNA-bd_dom_sf"/>
</dbReference>
<name>A0A8S5NGR5_9CAUD</name>
<dbReference type="SMART" id="SM00530">
    <property type="entry name" value="HTH_XRE"/>
    <property type="match status" value="1"/>
</dbReference>
<dbReference type="SUPFAM" id="SSF47413">
    <property type="entry name" value="lambda repressor-like DNA-binding domains"/>
    <property type="match status" value="1"/>
</dbReference>
<dbReference type="Gene3D" id="1.10.260.40">
    <property type="entry name" value="lambda repressor-like DNA-binding domains"/>
    <property type="match status" value="1"/>
</dbReference>
<feature type="domain" description="HTH cro/C1-type" evidence="1">
    <location>
        <begin position="8"/>
        <end position="63"/>
    </location>
</feature>
<proteinExistence type="predicted"/>
<dbReference type="GO" id="GO:0003677">
    <property type="term" value="F:DNA binding"/>
    <property type="evidence" value="ECO:0007669"/>
    <property type="project" value="InterPro"/>
</dbReference>
<sequence length="119" mass="13801">MTDVLARIREVLLESQKSQTEIGKAIAKTPQYVWKLLNDNNANPSDSVIKDICRAFEINENWIRKGELPKELKADKDFSSVCANIAADDIKAREAIMKYYQLSAEDKELFWKFIERFTK</sequence>
<protein>
    <submittedName>
        <fullName evidence="2">Helix-turn-helix domain protein</fullName>
    </submittedName>
</protein>
<reference evidence="2" key="1">
    <citation type="journal article" date="2021" name="Proc. Natl. Acad. Sci. U.S.A.">
        <title>A Catalog of Tens of Thousands of Viruses from Human Metagenomes Reveals Hidden Associations with Chronic Diseases.</title>
        <authorList>
            <person name="Tisza M.J."/>
            <person name="Buck C.B."/>
        </authorList>
    </citation>
    <scope>NUCLEOTIDE SEQUENCE</scope>
    <source>
        <strain evidence="2">CtmTU3</strain>
    </source>
</reference>
<dbReference type="CDD" id="cd00093">
    <property type="entry name" value="HTH_XRE"/>
    <property type="match status" value="1"/>
</dbReference>
<dbReference type="PROSITE" id="PS50943">
    <property type="entry name" value="HTH_CROC1"/>
    <property type="match status" value="1"/>
</dbReference>
<organism evidence="2">
    <name type="scientific">Siphoviridae sp. ctmTU3</name>
    <dbReference type="NCBI Taxonomy" id="2826453"/>
    <lineage>
        <taxon>Viruses</taxon>
        <taxon>Duplodnaviria</taxon>
        <taxon>Heunggongvirae</taxon>
        <taxon>Uroviricota</taxon>
        <taxon>Caudoviricetes</taxon>
    </lineage>
</organism>
<dbReference type="InterPro" id="IPR001387">
    <property type="entry name" value="Cro/C1-type_HTH"/>
</dbReference>
<evidence type="ECO:0000313" key="2">
    <source>
        <dbReference type="EMBL" id="DAD93857.1"/>
    </source>
</evidence>
<dbReference type="EMBL" id="BK015169">
    <property type="protein sequence ID" value="DAD93857.1"/>
    <property type="molecule type" value="Genomic_DNA"/>
</dbReference>
<accession>A0A8S5NGR5</accession>